<dbReference type="EMBL" id="AYLO01000036">
    <property type="protein sequence ID" value="ESS73040.1"/>
    <property type="molecule type" value="Genomic_DNA"/>
</dbReference>
<gene>
    <name evidence="4" type="ORF">MGMO_37c00010</name>
</gene>
<keyword evidence="5" id="KW-1185">Reference proteome</keyword>
<organism evidence="4 5">
    <name type="scientific">Methyloglobulus morosus KoM1</name>
    <dbReference type="NCBI Taxonomy" id="1116472"/>
    <lineage>
        <taxon>Bacteria</taxon>
        <taxon>Pseudomonadati</taxon>
        <taxon>Pseudomonadota</taxon>
        <taxon>Gammaproteobacteria</taxon>
        <taxon>Methylococcales</taxon>
        <taxon>Methylococcaceae</taxon>
        <taxon>Methyloglobulus</taxon>
    </lineage>
</organism>
<dbReference type="Proteomes" id="UP000017842">
    <property type="component" value="Unassembled WGS sequence"/>
</dbReference>
<sequence>MLTRLLLVIFTTGSLLMMTSPIQAEHDTATYLAANGSPLENTQRNVRDKDGTTLTPDDQKGDKKDIKITSKMRKALIKDKSLSVNAHNIKIITSNRVVTLRGIVEYAGESLAIEKIAKKIRGVLRVDNQLEIKAP</sequence>
<comment type="caution">
    <text evidence="4">The sequence shown here is derived from an EMBL/GenBank/DDBJ whole genome shotgun (WGS) entry which is preliminary data.</text>
</comment>
<dbReference type="Gene3D" id="3.30.1340.30">
    <property type="match status" value="1"/>
</dbReference>
<accession>V5BID8</accession>
<protein>
    <submittedName>
        <fullName evidence="4">Transport-associated protein</fullName>
    </submittedName>
</protein>
<dbReference type="InterPro" id="IPR051686">
    <property type="entry name" value="Lipoprotein_DolP"/>
</dbReference>
<evidence type="ECO:0000256" key="2">
    <source>
        <dbReference type="SAM" id="SignalP"/>
    </source>
</evidence>
<dbReference type="Pfam" id="PF04972">
    <property type="entry name" value="BON"/>
    <property type="match status" value="1"/>
</dbReference>
<dbReference type="STRING" id="1116472.MGMO_37c00010"/>
<evidence type="ECO:0000256" key="1">
    <source>
        <dbReference type="SAM" id="MobiDB-lite"/>
    </source>
</evidence>
<dbReference type="InterPro" id="IPR014004">
    <property type="entry name" value="Transpt-assoc_nodulatn_dom_bac"/>
</dbReference>
<evidence type="ECO:0000313" key="4">
    <source>
        <dbReference type="EMBL" id="ESS73040.1"/>
    </source>
</evidence>
<dbReference type="RefSeq" id="WP_023493912.1">
    <property type="nucleotide sequence ID" value="NZ_AYLO01000036.1"/>
</dbReference>
<feature type="chain" id="PRO_5004731468" evidence="2">
    <location>
        <begin position="25"/>
        <end position="135"/>
    </location>
</feature>
<feature type="domain" description="BON" evidence="3">
    <location>
        <begin position="64"/>
        <end position="134"/>
    </location>
</feature>
<name>V5BID8_9GAMM</name>
<dbReference type="OrthoDB" id="5957063at2"/>
<dbReference type="PROSITE" id="PS50914">
    <property type="entry name" value="BON"/>
    <property type="match status" value="1"/>
</dbReference>
<feature type="compositionally biased region" description="Basic and acidic residues" evidence="1">
    <location>
        <begin position="45"/>
        <end position="65"/>
    </location>
</feature>
<evidence type="ECO:0000259" key="3">
    <source>
        <dbReference type="PROSITE" id="PS50914"/>
    </source>
</evidence>
<dbReference type="eggNOG" id="COG2823">
    <property type="taxonomic scope" value="Bacteria"/>
</dbReference>
<dbReference type="InterPro" id="IPR007055">
    <property type="entry name" value="BON_dom"/>
</dbReference>
<feature type="region of interest" description="Disordered" evidence="1">
    <location>
        <begin position="35"/>
        <end position="65"/>
    </location>
</feature>
<keyword evidence="2" id="KW-0732">Signal</keyword>
<proteinExistence type="predicted"/>
<feature type="signal peptide" evidence="2">
    <location>
        <begin position="1"/>
        <end position="24"/>
    </location>
</feature>
<dbReference type="PANTHER" id="PTHR34606:SF15">
    <property type="entry name" value="BON DOMAIN-CONTAINING PROTEIN"/>
    <property type="match status" value="1"/>
</dbReference>
<dbReference type="PANTHER" id="PTHR34606">
    <property type="entry name" value="BON DOMAIN-CONTAINING PROTEIN"/>
    <property type="match status" value="1"/>
</dbReference>
<dbReference type="SMART" id="SM00749">
    <property type="entry name" value="BON"/>
    <property type="match status" value="1"/>
</dbReference>
<reference evidence="4 5" key="1">
    <citation type="journal article" date="2013" name="Genome Announc.">
        <title>Draft Genome Sequence of the Methanotrophic Gammaproteobacterium Methyloglobulus morosus DSM 22980 Strain KoM1.</title>
        <authorList>
            <person name="Poehlein A."/>
            <person name="Deutzmann J.S."/>
            <person name="Daniel R."/>
            <person name="Simeonova D.D."/>
        </authorList>
    </citation>
    <scope>NUCLEOTIDE SEQUENCE [LARGE SCALE GENOMIC DNA]</scope>
    <source>
        <strain evidence="4 5">KoM1</strain>
    </source>
</reference>
<evidence type="ECO:0000313" key="5">
    <source>
        <dbReference type="Proteomes" id="UP000017842"/>
    </source>
</evidence>
<dbReference type="AlphaFoldDB" id="V5BID8"/>